<dbReference type="InterPro" id="IPR051599">
    <property type="entry name" value="Cell_Envelope_Assoc"/>
</dbReference>
<dbReference type="InterPro" id="IPR014729">
    <property type="entry name" value="Rossmann-like_a/b/a_fold"/>
</dbReference>
<evidence type="ECO:0000313" key="2">
    <source>
        <dbReference type="EMBL" id="QIZ10379.1"/>
    </source>
</evidence>
<reference evidence="2 3" key="1">
    <citation type="submission" date="2020-04" db="EMBL/GenBank/DDBJ databases">
        <title>Genome-Wide Identification of 5-Methylcytosine Sites in Bacterial Genomes By High-Throughput Sequencing of MspJI Restriction Fragments.</title>
        <authorList>
            <person name="Wu V."/>
        </authorList>
    </citation>
    <scope>NUCLEOTIDE SEQUENCE [LARGE SCALE GENOMIC DNA]</scope>
    <source>
        <strain evidence="2 3">S2</strain>
    </source>
</reference>
<dbReference type="AlphaFoldDB" id="A0A6H1P9W9"/>
<protein>
    <submittedName>
        <fullName evidence="2">YdcF family protein</fullName>
    </submittedName>
</protein>
<dbReference type="Proteomes" id="UP000501868">
    <property type="component" value="Chromosome"/>
</dbReference>
<organism evidence="2 3">
    <name type="scientific">Priestia megaterium</name>
    <name type="common">Bacillus megaterium</name>
    <dbReference type="NCBI Taxonomy" id="1404"/>
    <lineage>
        <taxon>Bacteria</taxon>
        <taxon>Bacillati</taxon>
        <taxon>Bacillota</taxon>
        <taxon>Bacilli</taxon>
        <taxon>Bacillales</taxon>
        <taxon>Bacillaceae</taxon>
        <taxon>Priestia</taxon>
    </lineage>
</organism>
<dbReference type="InterPro" id="IPR003848">
    <property type="entry name" value="DUF218"/>
</dbReference>
<name>A0A6H1P9W9_PRIMG</name>
<dbReference type="Gene3D" id="3.40.50.620">
    <property type="entry name" value="HUPs"/>
    <property type="match status" value="1"/>
</dbReference>
<gene>
    <name evidence="2" type="ORF">HFZ78_29760</name>
</gene>
<evidence type="ECO:0000313" key="3">
    <source>
        <dbReference type="Proteomes" id="UP000501868"/>
    </source>
</evidence>
<dbReference type="GO" id="GO:0005886">
    <property type="term" value="C:plasma membrane"/>
    <property type="evidence" value="ECO:0007669"/>
    <property type="project" value="TreeGrafter"/>
</dbReference>
<dbReference type="EMBL" id="CP051128">
    <property type="protein sequence ID" value="QIZ10379.1"/>
    <property type="molecule type" value="Genomic_DNA"/>
</dbReference>
<sequence length="172" mass="19799">MINEEPKEVDVIVVLSGGEGRLEKGIELYKLGYASKIIVSNGLADNLWGKAVTLLPRNSLILEDKADSTFESAVYVQKIMKKYNYRSAILVSSDFHMRRVKYNFTKVYKSSNNELIYVSSDTSYDPKVWWMNKHNIGITISEYVKIIGNTFGVHGNDAKRKLYQYVEVFFYE</sequence>
<evidence type="ECO:0000259" key="1">
    <source>
        <dbReference type="Pfam" id="PF02698"/>
    </source>
</evidence>
<dbReference type="PANTHER" id="PTHR30336:SF20">
    <property type="entry name" value="DUF218 DOMAIN-CONTAINING PROTEIN"/>
    <property type="match status" value="1"/>
</dbReference>
<proteinExistence type="predicted"/>
<feature type="domain" description="DUF218" evidence="1">
    <location>
        <begin position="10"/>
        <end position="143"/>
    </location>
</feature>
<dbReference type="PANTHER" id="PTHR30336">
    <property type="entry name" value="INNER MEMBRANE PROTEIN, PROBABLE PERMEASE"/>
    <property type="match status" value="1"/>
</dbReference>
<accession>A0A6H1P9W9</accession>
<dbReference type="Pfam" id="PF02698">
    <property type="entry name" value="DUF218"/>
    <property type="match status" value="1"/>
</dbReference>
<reference evidence="2 3" key="2">
    <citation type="submission" date="2020-04" db="EMBL/GenBank/DDBJ databases">
        <authorList>
            <person name="Fomenkov A."/>
            <person name="Anton B.P."/>
            <person name="Roberts R.J."/>
        </authorList>
    </citation>
    <scope>NUCLEOTIDE SEQUENCE [LARGE SCALE GENOMIC DNA]</scope>
    <source>
        <strain evidence="2 3">S2</strain>
    </source>
</reference>
<dbReference type="CDD" id="cd06259">
    <property type="entry name" value="YdcF-like"/>
    <property type="match status" value="1"/>
</dbReference>